<gene>
    <name evidence="1" type="ORF">YP76_03935</name>
</gene>
<evidence type="ECO:0000313" key="2">
    <source>
        <dbReference type="Proteomes" id="UP000033874"/>
    </source>
</evidence>
<accession>A0A0M3AUF6</accession>
<name>A0A0M3AUF6_9SPHN</name>
<organism evidence="1 2">
    <name type="scientific">Sphingobium chungbukense</name>
    <dbReference type="NCBI Taxonomy" id="56193"/>
    <lineage>
        <taxon>Bacteria</taxon>
        <taxon>Pseudomonadati</taxon>
        <taxon>Pseudomonadota</taxon>
        <taxon>Alphaproteobacteria</taxon>
        <taxon>Sphingomonadales</taxon>
        <taxon>Sphingomonadaceae</taxon>
        <taxon>Sphingobium</taxon>
    </lineage>
</organism>
<dbReference type="Pfam" id="PF07370">
    <property type="entry name" value="DUF1489"/>
    <property type="match status" value="1"/>
</dbReference>
<sequence>MPLHLTKIAFQSESPATLRTWLENHAEEARLTTRYLPKRVEELAGGSLYWIHGHQLVGRSPILGFQETGQGRYWIRLEPRLIAVRAQPKRAHQGWRYLEGKDAPPDLGAGEVSDLDAMPPSMLGELSRLGLL</sequence>
<dbReference type="PIRSF" id="PIRSF032025">
    <property type="entry name" value="UCP032025"/>
    <property type="match status" value="1"/>
</dbReference>
<evidence type="ECO:0000313" key="1">
    <source>
        <dbReference type="EMBL" id="KKW93822.1"/>
    </source>
</evidence>
<dbReference type="EMBL" id="LBIC01000001">
    <property type="protein sequence ID" value="KKW93822.1"/>
    <property type="molecule type" value="Genomic_DNA"/>
</dbReference>
<reference evidence="1 2" key="1">
    <citation type="submission" date="2015-04" db="EMBL/GenBank/DDBJ databases">
        <title>Genome sequence of aromatic hydrocarbons-degrading Sphingobium chungbukense DJ77.</title>
        <authorList>
            <person name="Kim Y.-C."/>
            <person name="Chae J.-C."/>
        </authorList>
    </citation>
    <scope>NUCLEOTIDE SEQUENCE [LARGE SCALE GENOMIC DNA]</scope>
    <source>
        <strain evidence="1 2">DJ77</strain>
    </source>
</reference>
<dbReference type="Proteomes" id="UP000033874">
    <property type="component" value="Unassembled WGS sequence"/>
</dbReference>
<dbReference type="AlphaFoldDB" id="A0A0M3AUF6"/>
<protein>
    <recommendedName>
        <fullName evidence="3">Lysophospholipase</fullName>
    </recommendedName>
</protein>
<dbReference type="InterPro" id="IPR008320">
    <property type="entry name" value="UCP032025"/>
</dbReference>
<dbReference type="PATRIC" id="fig|56193.3.peg.805"/>
<keyword evidence="2" id="KW-1185">Reference proteome</keyword>
<comment type="caution">
    <text evidence="1">The sequence shown here is derived from an EMBL/GenBank/DDBJ whole genome shotgun (WGS) entry which is preliminary data.</text>
</comment>
<evidence type="ECO:0008006" key="3">
    <source>
        <dbReference type="Google" id="ProtNLM"/>
    </source>
</evidence>
<proteinExistence type="predicted"/>
<dbReference type="STRING" id="56193.YP76_03935"/>
<dbReference type="RefSeq" id="WP_046762257.1">
    <property type="nucleotide sequence ID" value="NZ_LBIC01000001.1"/>
</dbReference>